<dbReference type="AlphaFoldDB" id="A0A1E3WFG3"/>
<proteinExistence type="predicted"/>
<dbReference type="Gene3D" id="3.40.630.30">
    <property type="match status" value="1"/>
</dbReference>
<dbReference type="SUPFAM" id="SSF55729">
    <property type="entry name" value="Acyl-CoA N-acyltransferases (Nat)"/>
    <property type="match status" value="1"/>
</dbReference>
<dbReference type="RefSeq" id="WP_069448426.1">
    <property type="nucleotide sequence ID" value="NZ_MDCJ01000007.1"/>
</dbReference>
<dbReference type="PATRIC" id="fig|45658.8.peg.3659"/>
<evidence type="ECO:0000313" key="3">
    <source>
        <dbReference type="Proteomes" id="UP000095131"/>
    </source>
</evidence>
<gene>
    <name evidence="2" type="ORF">VSF3289_03692</name>
</gene>
<comment type="caution">
    <text evidence="2">The sequence shown here is derived from an EMBL/GenBank/DDBJ whole genome shotgun (WGS) entry which is preliminary data.</text>
</comment>
<organism evidence="2 3">
    <name type="scientific">Vibrio scophthalmi</name>
    <dbReference type="NCBI Taxonomy" id="45658"/>
    <lineage>
        <taxon>Bacteria</taxon>
        <taxon>Pseudomonadati</taxon>
        <taxon>Pseudomonadota</taxon>
        <taxon>Gammaproteobacteria</taxon>
        <taxon>Vibrionales</taxon>
        <taxon>Vibrionaceae</taxon>
        <taxon>Vibrio</taxon>
    </lineage>
</organism>
<dbReference type="OrthoDB" id="5893234at2"/>
<sequence length="170" mass="18885">MKISVVKSGEIEVYEAVLSAHLSSVFGQDSTVNFNPEFLCAIIIEDKNQIIATGFAYSRVMTQGSTNFKAGIIGGIAVVSNWRGLGLAKVIVKELDKYLVSCGVTHSFLFAYEPDVYRSSGYSELVLPIHYFDLNQKNWNQFVYRGGMVKSYNGSHVLSEQVIEFNGCVY</sequence>
<dbReference type="Proteomes" id="UP000095131">
    <property type="component" value="Unassembled WGS sequence"/>
</dbReference>
<dbReference type="GO" id="GO:0016747">
    <property type="term" value="F:acyltransferase activity, transferring groups other than amino-acyl groups"/>
    <property type="evidence" value="ECO:0007669"/>
    <property type="project" value="InterPro"/>
</dbReference>
<accession>A0A1E3WFG3</accession>
<protein>
    <recommendedName>
        <fullName evidence="1">N-acetyltransferase domain-containing protein</fullName>
    </recommendedName>
</protein>
<name>A0A1E3WFG3_9VIBR</name>
<reference evidence="2 3" key="1">
    <citation type="submission" date="2016-08" db="EMBL/GenBank/DDBJ databases">
        <title>Genome sequencing of Vibrio scophthalmi strain FP3289, an isolated from Paralichthys olivaceus.</title>
        <authorList>
            <person name="Han H.-J."/>
        </authorList>
    </citation>
    <scope>NUCLEOTIDE SEQUENCE [LARGE SCALE GENOMIC DNA]</scope>
    <source>
        <strain evidence="2 3">FP3289</strain>
    </source>
</reference>
<feature type="domain" description="N-acetyltransferase" evidence="1">
    <location>
        <begin position="1"/>
        <end position="140"/>
    </location>
</feature>
<dbReference type="Pfam" id="PF13527">
    <property type="entry name" value="Acetyltransf_9"/>
    <property type="match status" value="1"/>
</dbReference>
<dbReference type="InterPro" id="IPR016181">
    <property type="entry name" value="Acyl_CoA_acyltransferase"/>
</dbReference>
<dbReference type="InterPro" id="IPR000182">
    <property type="entry name" value="GNAT_dom"/>
</dbReference>
<evidence type="ECO:0000259" key="1">
    <source>
        <dbReference type="PROSITE" id="PS51186"/>
    </source>
</evidence>
<dbReference type="EMBL" id="MDCJ01000007">
    <property type="protein sequence ID" value="ODS04553.1"/>
    <property type="molecule type" value="Genomic_DNA"/>
</dbReference>
<dbReference type="PROSITE" id="PS51186">
    <property type="entry name" value="GNAT"/>
    <property type="match status" value="1"/>
</dbReference>
<evidence type="ECO:0000313" key="2">
    <source>
        <dbReference type="EMBL" id="ODS04553.1"/>
    </source>
</evidence>